<accession>A0A285TA42</accession>
<dbReference type="InterPro" id="IPR007739">
    <property type="entry name" value="RgpF"/>
</dbReference>
<dbReference type="Pfam" id="PF05045">
    <property type="entry name" value="RgpF"/>
    <property type="match status" value="1"/>
</dbReference>
<dbReference type="Proteomes" id="UP000219111">
    <property type="component" value="Unassembled WGS sequence"/>
</dbReference>
<keyword evidence="2" id="KW-1185">Reference proteome</keyword>
<sequence>MIPAWKIRREILRLKSQLSYLPRRIVEPLLRAHHDHTRWARIAVTEGPGRTSAKYAVFLIYQPGPLPGSILETCRYLGANDYSVVLVSNGALPPASRDSLRPHCRSILERPNFGYDFGGYRDGIHFLQRQGLSPSHLILLNDSIWFPMVSDSQVIGRLEASALDVCGLLLRPRRRGEAKRAFGRRHQATGPSEFLESYLIHLRQPVWESETFRRFWRDYKQSSSKWLTIKRGEIGFSKALQAGGFSVGALSGLTAFIDAISQQGAPFLDKALHYAAAPGMAFPTTVPELAEFGQEGAPSDQKRAYIIAIACRERFNASFCWATETLFETHFVKKHNSALFRMSREKYLEAIDAGDIRADAPAALEEIRRRVHAARGLES</sequence>
<dbReference type="AlphaFoldDB" id="A0A285TA42"/>
<protein>
    <submittedName>
        <fullName evidence="1">Rhamnan synthesis protein F</fullName>
    </submittedName>
</protein>
<reference evidence="2" key="1">
    <citation type="submission" date="2017-08" db="EMBL/GenBank/DDBJ databases">
        <authorList>
            <person name="Varghese N."/>
            <person name="Submissions S."/>
        </authorList>
    </citation>
    <scope>NUCLEOTIDE SEQUENCE [LARGE SCALE GENOMIC DNA]</scope>
    <source>
        <strain evidence="2">JA276</strain>
    </source>
</reference>
<gene>
    <name evidence="1" type="ORF">SAMN05877831_11647</name>
</gene>
<evidence type="ECO:0000313" key="2">
    <source>
        <dbReference type="Proteomes" id="UP000219111"/>
    </source>
</evidence>
<proteinExistence type="predicted"/>
<dbReference type="EMBL" id="OBMT01000016">
    <property type="protein sequence ID" value="SOC18347.1"/>
    <property type="molecule type" value="Genomic_DNA"/>
</dbReference>
<evidence type="ECO:0000313" key="1">
    <source>
        <dbReference type="EMBL" id="SOC18347.1"/>
    </source>
</evidence>
<organism evidence="1 2">
    <name type="scientific">Rhodobacter maris</name>
    <dbReference type="NCBI Taxonomy" id="446682"/>
    <lineage>
        <taxon>Bacteria</taxon>
        <taxon>Pseudomonadati</taxon>
        <taxon>Pseudomonadota</taxon>
        <taxon>Alphaproteobacteria</taxon>
        <taxon>Rhodobacterales</taxon>
        <taxon>Rhodobacter group</taxon>
        <taxon>Rhodobacter</taxon>
    </lineage>
</organism>
<name>A0A285TA42_9RHOB</name>